<sequence length="109" mass="12127">MPVSVKATSCLCRTQPLTQLLPASVSPPNGLCRSASAAPRLHRALPYRDRYVQSSSQAQTAFVIDTHQKQSERDRYYKASGGGILKNFKFFKKSRNAGNCPKRAKNQKN</sequence>
<evidence type="ECO:0000313" key="1">
    <source>
        <dbReference type="EMBL" id="KDR06797.1"/>
    </source>
</evidence>
<accession>A0A067QT94</accession>
<keyword evidence="2" id="KW-1185">Reference proteome</keyword>
<gene>
    <name evidence="1" type="ORF">L798_03944</name>
</gene>
<organism evidence="1 2">
    <name type="scientific">Zootermopsis nevadensis</name>
    <name type="common">Dampwood termite</name>
    <dbReference type="NCBI Taxonomy" id="136037"/>
    <lineage>
        <taxon>Eukaryota</taxon>
        <taxon>Metazoa</taxon>
        <taxon>Ecdysozoa</taxon>
        <taxon>Arthropoda</taxon>
        <taxon>Hexapoda</taxon>
        <taxon>Insecta</taxon>
        <taxon>Pterygota</taxon>
        <taxon>Neoptera</taxon>
        <taxon>Polyneoptera</taxon>
        <taxon>Dictyoptera</taxon>
        <taxon>Blattodea</taxon>
        <taxon>Blattoidea</taxon>
        <taxon>Termitoidae</taxon>
        <taxon>Termopsidae</taxon>
        <taxon>Zootermopsis</taxon>
    </lineage>
</organism>
<protein>
    <submittedName>
        <fullName evidence="1">Uncharacterized protein</fullName>
    </submittedName>
</protein>
<reference evidence="1 2" key="1">
    <citation type="journal article" date="2014" name="Nat. Commun.">
        <title>Molecular traces of alternative social organization in a termite genome.</title>
        <authorList>
            <person name="Terrapon N."/>
            <person name="Li C."/>
            <person name="Robertson H.M."/>
            <person name="Ji L."/>
            <person name="Meng X."/>
            <person name="Booth W."/>
            <person name="Chen Z."/>
            <person name="Childers C.P."/>
            <person name="Glastad K.M."/>
            <person name="Gokhale K."/>
            <person name="Gowin J."/>
            <person name="Gronenberg W."/>
            <person name="Hermansen R.A."/>
            <person name="Hu H."/>
            <person name="Hunt B.G."/>
            <person name="Huylmans A.K."/>
            <person name="Khalil S.M."/>
            <person name="Mitchell R.D."/>
            <person name="Munoz-Torres M.C."/>
            <person name="Mustard J.A."/>
            <person name="Pan H."/>
            <person name="Reese J.T."/>
            <person name="Scharf M.E."/>
            <person name="Sun F."/>
            <person name="Vogel H."/>
            <person name="Xiao J."/>
            <person name="Yang W."/>
            <person name="Yang Z."/>
            <person name="Yang Z."/>
            <person name="Zhou J."/>
            <person name="Zhu J."/>
            <person name="Brent C.S."/>
            <person name="Elsik C.G."/>
            <person name="Goodisman M.A."/>
            <person name="Liberles D.A."/>
            <person name="Roe R.M."/>
            <person name="Vargo E.L."/>
            <person name="Vilcinskas A."/>
            <person name="Wang J."/>
            <person name="Bornberg-Bauer E."/>
            <person name="Korb J."/>
            <person name="Zhang G."/>
            <person name="Liebig J."/>
        </authorList>
    </citation>
    <scope>NUCLEOTIDE SEQUENCE [LARGE SCALE GENOMIC DNA]</scope>
    <source>
        <tissue evidence="1">Whole organism</tissue>
    </source>
</reference>
<dbReference type="AlphaFoldDB" id="A0A067QT94"/>
<dbReference type="InParanoid" id="A0A067QT94"/>
<dbReference type="EMBL" id="KK869523">
    <property type="protein sequence ID" value="KDR06797.1"/>
    <property type="molecule type" value="Genomic_DNA"/>
</dbReference>
<proteinExistence type="predicted"/>
<dbReference type="Proteomes" id="UP000027135">
    <property type="component" value="Unassembled WGS sequence"/>
</dbReference>
<name>A0A067QT94_ZOONE</name>
<evidence type="ECO:0000313" key="2">
    <source>
        <dbReference type="Proteomes" id="UP000027135"/>
    </source>
</evidence>